<name>I4ANR9_BERLS</name>
<dbReference type="KEGG" id="fli:Fleli_3274"/>
<evidence type="ECO:0000256" key="2">
    <source>
        <dbReference type="SAM" id="Phobius"/>
    </source>
</evidence>
<keyword evidence="2" id="KW-0472">Membrane</keyword>
<keyword evidence="2" id="KW-0812">Transmembrane</keyword>
<sequence length="195" mass="22717">MENSTSSKTEFSGKAYHHNPQERNTPLMSDVEYIAERLDAQMNWYDRKSSENKTKYKLIKRTELIIAALIPVLITSGAFKVVQENDLGVLLQIIAALAGVVLVIMNSLLELDEHYKLWKEYRVTCEMMRHERYMYMTCSEPYDESDAYPRLVEKIEAISNSETQRWKQIDKKSDKQAKNPVLEETSNEENKRSSI</sequence>
<keyword evidence="4" id="KW-1185">Reference proteome</keyword>
<feature type="transmembrane region" description="Helical" evidence="2">
    <location>
        <begin position="89"/>
        <end position="109"/>
    </location>
</feature>
<proteinExistence type="predicted"/>
<organism evidence="3 4">
    <name type="scientific">Bernardetia litoralis (strain ATCC 23117 / DSM 6794 / NBRC 15988 / NCIMB 1366 / Fx l1 / Sio-4)</name>
    <name type="common">Flexibacter litoralis</name>
    <dbReference type="NCBI Taxonomy" id="880071"/>
    <lineage>
        <taxon>Bacteria</taxon>
        <taxon>Pseudomonadati</taxon>
        <taxon>Bacteroidota</taxon>
        <taxon>Cytophagia</taxon>
        <taxon>Cytophagales</taxon>
        <taxon>Bernardetiaceae</taxon>
        <taxon>Bernardetia</taxon>
    </lineage>
</organism>
<evidence type="ECO:0000256" key="1">
    <source>
        <dbReference type="SAM" id="MobiDB-lite"/>
    </source>
</evidence>
<feature type="compositionally biased region" description="Basic and acidic residues" evidence="1">
    <location>
        <begin position="166"/>
        <end position="177"/>
    </location>
</feature>
<reference evidence="4" key="1">
    <citation type="submission" date="2012-06" db="EMBL/GenBank/DDBJ databases">
        <title>The complete genome of Flexibacter litoralis DSM 6794.</title>
        <authorList>
            <person name="Lucas S."/>
            <person name="Copeland A."/>
            <person name="Lapidus A."/>
            <person name="Glavina del Rio T."/>
            <person name="Dalin E."/>
            <person name="Tice H."/>
            <person name="Bruce D."/>
            <person name="Goodwin L."/>
            <person name="Pitluck S."/>
            <person name="Peters L."/>
            <person name="Ovchinnikova G."/>
            <person name="Lu M."/>
            <person name="Kyrpides N."/>
            <person name="Mavromatis K."/>
            <person name="Ivanova N."/>
            <person name="Brettin T."/>
            <person name="Detter J.C."/>
            <person name="Han C."/>
            <person name="Larimer F."/>
            <person name="Land M."/>
            <person name="Hauser L."/>
            <person name="Markowitz V."/>
            <person name="Cheng J.-F."/>
            <person name="Hugenholtz P."/>
            <person name="Woyke T."/>
            <person name="Wu D."/>
            <person name="Spring S."/>
            <person name="Lang E."/>
            <person name="Kopitz M."/>
            <person name="Brambilla E."/>
            <person name="Klenk H.-P."/>
            <person name="Eisen J.A."/>
        </authorList>
    </citation>
    <scope>NUCLEOTIDE SEQUENCE [LARGE SCALE GENOMIC DNA]</scope>
    <source>
        <strain evidence="4">ATCC 23117 / DSM 6794 / NBRC 15988 / NCIMB 1366 / Sio-4</strain>
    </source>
</reference>
<feature type="compositionally biased region" description="Polar residues" evidence="1">
    <location>
        <begin position="1"/>
        <end position="10"/>
    </location>
</feature>
<accession>I4ANR9</accession>
<dbReference type="OrthoDB" id="9791874at2"/>
<dbReference type="InterPro" id="IPR025325">
    <property type="entry name" value="DUF4231"/>
</dbReference>
<dbReference type="NCBIfam" id="NF033634">
    <property type="entry name" value="SLATT_1"/>
    <property type="match status" value="1"/>
</dbReference>
<gene>
    <name evidence="3" type="ordered locus">Fleli_3274</name>
</gene>
<dbReference type="Pfam" id="PF14015">
    <property type="entry name" value="DUF4231"/>
    <property type="match status" value="1"/>
</dbReference>
<dbReference type="EMBL" id="CP003345">
    <property type="protein sequence ID" value="AFM05604.1"/>
    <property type="molecule type" value="Genomic_DNA"/>
</dbReference>
<evidence type="ECO:0008006" key="5">
    <source>
        <dbReference type="Google" id="ProtNLM"/>
    </source>
</evidence>
<feature type="region of interest" description="Disordered" evidence="1">
    <location>
        <begin position="1"/>
        <end position="24"/>
    </location>
</feature>
<feature type="transmembrane region" description="Helical" evidence="2">
    <location>
        <begin position="64"/>
        <end position="83"/>
    </location>
</feature>
<protein>
    <recommendedName>
        <fullName evidence="5">DUF4231 domain-containing protein</fullName>
    </recommendedName>
</protein>
<dbReference type="AlphaFoldDB" id="I4ANR9"/>
<evidence type="ECO:0000313" key="4">
    <source>
        <dbReference type="Proteomes" id="UP000006054"/>
    </source>
</evidence>
<evidence type="ECO:0000313" key="3">
    <source>
        <dbReference type="EMBL" id="AFM05604.1"/>
    </source>
</evidence>
<keyword evidence="2" id="KW-1133">Transmembrane helix</keyword>
<feature type="region of interest" description="Disordered" evidence="1">
    <location>
        <begin position="166"/>
        <end position="195"/>
    </location>
</feature>
<dbReference type="RefSeq" id="WP_014799033.1">
    <property type="nucleotide sequence ID" value="NC_018018.1"/>
</dbReference>
<dbReference type="eggNOG" id="ENOG5033207">
    <property type="taxonomic scope" value="Bacteria"/>
</dbReference>
<dbReference type="Proteomes" id="UP000006054">
    <property type="component" value="Chromosome"/>
</dbReference>
<dbReference type="HOGENOM" id="CLU_120405_2_0_10"/>
<dbReference type="STRING" id="880071.Fleli_3274"/>